<dbReference type="EMBL" id="CP010086">
    <property type="protein sequence ID" value="AJH00168.1"/>
    <property type="molecule type" value="Genomic_DNA"/>
</dbReference>
<feature type="transmembrane region" description="Helical" evidence="7">
    <location>
        <begin position="261"/>
        <end position="282"/>
    </location>
</feature>
<feature type="domain" description="ABC transmembrane type-1" evidence="8">
    <location>
        <begin position="94"/>
        <end position="283"/>
    </location>
</feature>
<dbReference type="OrthoDB" id="9783218at2"/>
<proteinExistence type="inferred from homology"/>
<evidence type="ECO:0000313" key="10">
    <source>
        <dbReference type="Proteomes" id="UP000031866"/>
    </source>
</evidence>
<evidence type="ECO:0000313" key="9">
    <source>
        <dbReference type="EMBL" id="AJH00168.1"/>
    </source>
</evidence>
<keyword evidence="2 7" id="KW-0813">Transport</keyword>
<dbReference type="PANTHER" id="PTHR43386">
    <property type="entry name" value="OLIGOPEPTIDE TRANSPORT SYSTEM PERMEASE PROTEIN APPC"/>
    <property type="match status" value="1"/>
</dbReference>
<accession>A0A0B5QQA8</accession>
<dbReference type="RefSeq" id="WP_041897785.1">
    <property type="nucleotide sequence ID" value="NZ_CP010086.2"/>
</dbReference>
<evidence type="ECO:0000259" key="8">
    <source>
        <dbReference type="PROSITE" id="PS50928"/>
    </source>
</evidence>
<dbReference type="PROSITE" id="PS50928">
    <property type="entry name" value="ABC_TM1"/>
    <property type="match status" value="1"/>
</dbReference>
<dbReference type="Pfam" id="PF00528">
    <property type="entry name" value="BPD_transp_1"/>
    <property type="match status" value="1"/>
</dbReference>
<dbReference type="PANTHER" id="PTHR43386:SF1">
    <property type="entry name" value="D,D-DIPEPTIDE TRANSPORT SYSTEM PERMEASE PROTEIN DDPC-RELATED"/>
    <property type="match status" value="1"/>
</dbReference>
<keyword evidence="3" id="KW-1003">Cell membrane</keyword>
<evidence type="ECO:0000256" key="4">
    <source>
        <dbReference type="ARBA" id="ARBA00022692"/>
    </source>
</evidence>
<dbReference type="GO" id="GO:0005886">
    <property type="term" value="C:plasma membrane"/>
    <property type="evidence" value="ECO:0007669"/>
    <property type="project" value="UniProtKB-SubCell"/>
</dbReference>
<dbReference type="SUPFAM" id="SSF161098">
    <property type="entry name" value="MetI-like"/>
    <property type="match status" value="1"/>
</dbReference>
<keyword evidence="4 7" id="KW-0812">Transmembrane</keyword>
<protein>
    <submittedName>
        <fullName evidence="9">Peptide ABC transporter permease</fullName>
    </submittedName>
</protein>
<dbReference type="AlphaFoldDB" id="A0A0B5QQA8"/>
<evidence type="ECO:0000256" key="6">
    <source>
        <dbReference type="ARBA" id="ARBA00023136"/>
    </source>
</evidence>
<dbReference type="Proteomes" id="UP000031866">
    <property type="component" value="Chromosome"/>
</dbReference>
<name>A0A0B5QQA8_CLOBE</name>
<dbReference type="Pfam" id="PF12911">
    <property type="entry name" value="OppC_N"/>
    <property type="match status" value="1"/>
</dbReference>
<sequence>MILHKERKALSRQSGKRESMTVITLSRMKKNKTAMAGLIILTFIVLVAIFSPFITPYNYTETDLLHTFGLPSLSHPFGTDELGRDILSRMIIGSRASLSIGFVSMAGACVFGIVMGSICGYFGGKVDTVIMRFMDILQALPPLILAIAICAALGPGLNNCILAITISNIPSFVRMTRASVLNIRRMEYLEAATAINCSTYRIIVKHILPNALSPLIVQLTMGVATSIISASAMSFIGLGVQPPNPEWGAMLSAGRSYIRNYPHMVTFSGVTIMITVLSLNMLGDGLRDALDPKLKN</sequence>
<keyword evidence="6 7" id="KW-0472">Membrane</keyword>
<dbReference type="InterPro" id="IPR000515">
    <property type="entry name" value="MetI-like"/>
</dbReference>
<organism evidence="9 10">
    <name type="scientific">Clostridium beijerinckii</name>
    <name type="common">Clostridium MP</name>
    <dbReference type="NCBI Taxonomy" id="1520"/>
    <lineage>
        <taxon>Bacteria</taxon>
        <taxon>Bacillati</taxon>
        <taxon>Bacillota</taxon>
        <taxon>Clostridia</taxon>
        <taxon>Eubacteriales</taxon>
        <taxon>Clostridiaceae</taxon>
        <taxon>Clostridium</taxon>
    </lineage>
</organism>
<evidence type="ECO:0000256" key="1">
    <source>
        <dbReference type="ARBA" id="ARBA00004651"/>
    </source>
</evidence>
<comment type="subcellular location">
    <subcellularLocation>
        <location evidence="1 7">Cell membrane</location>
        <topology evidence="1 7">Multi-pass membrane protein</topology>
    </subcellularLocation>
</comment>
<feature type="transmembrane region" description="Helical" evidence="7">
    <location>
        <begin position="34"/>
        <end position="54"/>
    </location>
</feature>
<comment type="similarity">
    <text evidence="7">Belongs to the binding-protein-dependent transport system permease family.</text>
</comment>
<gene>
    <name evidence="9" type="ORF">LF65_03611</name>
</gene>
<keyword evidence="5 7" id="KW-1133">Transmembrane helix</keyword>
<dbReference type="CDD" id="cd06261">
    <property type="entry name" value="TM_PBP2"/>
    <property type="match status" value="1"/>
</dbReference>
<evidence type="ECO:0000256" key="7">
    <source>
        <dbReference type="RuleBase" id="RU363032"/>
    </source>
</evidence>
<dbReference type="InterPro" id="IPR035906">
    <property type="entry name" value="MetI-like_sf"/>
</dbReference>
<feature type="transmembrane region" description="Helical" evidence="7">
    <location>
        <begin position="98"/>
        <end position="122"/>
    </location>
</feature>
<dbReference type="InterPro" id="IPR050366">
    <property type="entry name" value="BP-dependent_transpt_permease"/>
</dbReference>
<evidence type="ECO:0000256" key="2">
    <source>
        <dbReference type="ARBA" id="ARBA00022448"/>
    </source>
</evidence>
<feature type="transmembrane region" description="Helical" evidence="7">
    <location>
        <begin position="215"/>
        <end position="240"/>
    </location>
</feature>
<reference evidence="10" key="1">
    <citation type="submission" date="2014-12" db="EMBL/GenBank/DDBJ databases">
        <title>Genome sequence of Clostridium beijerinckii strain 59B.</title>
        <authorList>
            <person name="Little G.T."/>
            <person name="Minton N.P."/>
        </authorList>
    </citation>
    <scope>NUCLEOTIDE SEQUENCE [LARGE SCALE GENOMIC DNA]</scope>
    <source>
        <strain evidence="10">59B</strain>
    </source>
</reference>
<evidence type="ECO:0000256" key="3">
    <source>
        <dbReference type="ARBA" id="ARBA00022475"/>
    </source>
</evidence>
<dbReference type="GO" id="GO:0055085">
    <property type="term" value="P:transmembrane transport"/>
    <property type="evidence" value="ECO:0007669"/>
    <property type="project" value="InterPro"/>
</dbReference>
<feature type="transmembrane region" description="Helical" evidence="7">
    <location>
        <begin position="143"/>
        <end position="166"/>
    </location>
</feature>
<dbReference type="STRING" id="1520.LF65_03611"/>
<dbReference type="InterPro" id="IPR025966">
    <property type="entry name" value="OppC_N"/>
</dbReference>
<evidence type="ECO:0000256" key="5">
    <source>
        <dbReference type="ARBA" id="ARBA00022989"/>
    </source>
</evidence>
<dbReference type="KEGG" id="cbei:LF65_03611"/>
<dbReference type="Gene3D" id="1.10.3720.10">
    <property type="entry name" value="MetI-like"/>
    <property type="match status" value="1"/>
</dbReference>